<dbReference type="RefSeq" id="WP_121007832.1">
    <property type="nucleotide sequence ID" value="NZ_RBXO01000001.1"/>
</dbReference>
<dbReference type="Proteomes" id="UP000282084">
    <property type="component" value="Unassembled WGS sequence"/>
</dbReference>
<dbReference type="EMBL" id="RBXO01000001">
    <property type="protein sequence ID" value="RKT56231.1"/>
    <property type="molecule type" value="Genomic_DNA"/>
</dbReference>
<name>A0A495W3D7_9PSEU</name>
<sequence length="91" mass="9932">MAVTVSDNAEASRFEVFLDGERAGFAEYALEPGRITFTHTEVAVEGKGLASALVEQALADVRERGLVVVPRCPFVRGYLEKHPELAEVADR</sequence>
<dbReference type="InterPro" id="IPR045057">
    <property type="entry name" value="Gcn5-rel_NAT"/>
</dbReference>
<keyword evidence="3" id="KW-1185">Reference proteome</keyword>
<proteinExistence type="predicted"/>
<dbReference type="InterPro" id="IPR016181">
    <property type="entry name" value="Acyl_CoA_acyltransferase"/>
</dbReference>
<organism evidence="2 3">
    <name type="scientific">Saccharothrix australiensis</name>
    <dbReference type="NCBI Taxonomy" id="2072"/>
    <lineage>
        <taxon>Bacteria</taxon>
        <taxon>Bacillati</taxon>
        <taxon>Actinomycetota</taxon>
        <taxon>Actinomycetes</taxon>
        <taxon>Pseudonocardiales</taxon>
        <taxon>Pseudonocardiaceae</taxon>
        <taxon>Saccharothrix</taxon>
    </lineage>
</organism>
<dbReference type="Gene3D" id="3.40.630.30">
    <property type="match status" value="1"/>
</dbReference>
<feature type="domain" description="N-acetyltransferase" evidence="1">
    <location>
        <begin position="6"/>
        <end position="90"/>
    </location>
</feature>
<dbReference type="PANTHER" id="PTHR31435">
    <property type="entry name" value="PROTEIN NATD1"/>
    <property type="match status" value="1"/>
</dbReference>
<comment type="caution">
    <text evidence="2">The sequence shown here is derived from an EMBL/GenBank/DDBJ whole genome shotgun (WGS) entry which is preliminary data.</text>
</comment>
<evidence type="ECO:0000259" key="1">
    <source>
        <dbReference type="PROSITE" id="PS51729"/>
    </source>
</evidence>
<dbReference type="PROSITE" id="PS51729">
    <property type="entry name" value="GNAT_YJDJ"/>
    <property type="match status" value="1"/>
</dbReference>
<accession>A0A495W3D7</accession>
<dbReference type="PANTHER" id="PTHR31435:SF10">
    <property type="entry name" value="BSR4717 PROTEIN"/>
    <property type="match status" value="1"/>
</dbReference>
<evidence type="ECO:0000313" key="3">
    <source>
        <dbReference type="Proteomes" id="UP000282084"/>
    </source>
</evidence>
<dbReference type="OrthoDB" id="5405911at2"/>
<evidence type="ECO:0000313" key="2">
    <source>
        <dbReference type="EMBL" id="RKT56231.1"/>
    </source>
</evidence>
<protein>
    <recommendedName>
        <fullName evidence="1">N-acetyltransferase domain-containing protein</fullName>
    </recommendedName>
</protein>
<dbReference type="AlphaFoldDB" id="A0A495W3D7"/>
<dbReference type="InterPro" id="IPR031165">
    <property type="entry name" value="GNAT_YJDJ"/>
</dbReference>
<dbReference type="Pfam" id="PF14542">
    <property type="entry name" value="Acetyltransf_CG"/>
    <property type="match status" value="1"/>
</dbReference>
<reference evidence="2 3" key="1">
    <citation type="submission" date="2018-10" db="EMBL/GenBank/DDBJ databases">
        <title>Sequencing the genomes of 1000 actinobacteria strains.</title>
        <authorList>
            <person name="Klenk H.-P."/>
        </authorList>
    </citation>
    <scope>NUCLEOTIDE SEQUENCE [LARGE SCALE GENOMIC DNA]</scope>
    <source>
        <strain evidence="2 3">DSM 43800</strain>
    </source>
</reference>
<gene>
    <name evidence="2" type="ORF">C8E97_4920</name>
</gene>
<dbReference type="SUPFAM" id="SSF55729">
    <property type="entry name" value="Acyl-CoA N-acyltransferases (Nat)"/>
    <property type="match status" value="1"/>
</dbReference>